<dbReference type="EMBL" id="BART01011471">
    <property type="protein sequence ID" value="GAG85535.1"/>
    <property type="molecule type" value="Genomic_DNA"/>
</dbReference>
<proteinExistence type="predicted"/>
<feature type="non-terminal residue" evidence="1">
    <location>
        <position position="1"/>
    </location>
</feature>
<sequence>KRQPEVEVENVEIKEEHIKTKVSVRCPQCKTVFNIEKGEELANIECPNCGKKGVTS</sequence>
<dbReference type="Gene3D" id="2.20.28.160">
    <property type="match status" value="1"/>
</dbReference>
<comment type="caution">
    <text evidence="1">The sequence shown here is derived from an EMBL/GenBank/DDBJ whole genome shotgun (WGS) entry which is preliminary data.</text>
</comment>
<evidence type="ECO:0000313" key="1">
    <source>
        <dbReference type="EMBL" id="GAG85535.1"/>
    </source>
</evidence>
<dbReference type="AlphaFoldDB" id="X1AS64"/>
<name>X1AS64_9ZZZZ</name>
<gene>
    <name evidence="1" type="ORF">S01H4_24432</name>
</gene>
<reference evidence="1" key="1">
    <citation type="journal article" date="2014" name="Front. Microbiol.">
        <title>High frequency of phylogenetically diverse reductive dehalogenase-homologous genes in deep subseafloor sedimentary metagenomes.</title>
        <authorList>
            <person name="Kawai M."/>
            <person name="Futagami T."/>
            <person name="Toyoda A."/>
            <person name="Takaki Y."/>
            <person name="Nishi S."/>
            <person name="Hori S."/>
            <person name="Arai W."/>
            <person name="Tsubouchi T."/>
            <person name="Morono Y."/>
            <person name="Uchiyama I."/>
            <person name="Ito T."/>
            <person name="Fujiyama A."/>
            <person name="Inagaki F."/>
            <person name="Takami H."/>
        </authorList>
    </citation>
    <scope>NUCLEOTIDE SEQUENCE</scope>
    <source>
        <strain evidence="1">Expedition CK06-06</strain>
    </source>
</reference>
<organism evidence="1">
    <name type="scientific">marine sediment metagenome</name>
    <dbReference type="NCBI Taxonomy" id="412755"/>
    <lineage>
        <taxon>unclassified sequences</taxon>
        <taxon>metagenomes</taxon>
        <taxon>ecological metagenomes</taxon>
    </lineage>
</organism>
<accession>X1AS64</accession>
<evidence type="ECO:0008006" key="2">
    <source>
        <dbReference type="Google" id="ProtNLM"/>
    </source>
</evidence>
<protein>
    <recommendedName>
        <fullName evidence="2">Zinc finger/thioredoxin putative domain-containing protein</fullName>
    </recommendedName>
</protein>